<proteinExistence type="predicted"/>
<evidence type="ECO:0000313" key="5">
    <source>
        <dbReference type="Proteomes" id="UP000434850"/>
    </source>
</evidence>
<feature type="domain" description="Helicase C-terminal" evidence="3">
    <location>
        <begin position="960"/>
        <end position="1118"/>
    </location>
</feature>
<dbReference type="EMBL" id="WQLA01000003">
    <property type="protein sequence ID" value="MVN91220.1"/>
    <property type="molecule type" value="Genomic_DNA"/>
</dbReference>
<keyword evidence="4" id="KW-0547">Nucleotide-binding</keyword>
<dbReference type="InterPro" id="IPR049730">
    <property type="entry name" value="SNF2/RAD54-like_C"/>
</dbReference>
<evidence type="ECO:0000259" key="3">
    <source>
        <dbReference type="PROSITE" id="PS51194"/>
    </source>
</evidence>
<dbReference type="Gene3D" id="3.40.50.10810">
    <property type="entry name" value="Tandem AAA-ATPase domain"/>
    <property type="match status" value="1"/>
</dbReference>
<dbReference type="GO" id="GO:0016787">
    <property type="term" value="F:hydrolase activity"/>
    <property type="evidence" value="ECO:0007669"/>
    <property type="project" value="UniProtKB-KW"/>
</dbReference>
<reference evidence="4 5" key="1">
    <citation type="submission" date="2019-12" db="EMBL/GenBank/DDBJ databases">
        <title>Mucilaginibacter sp. HME9299 genome sequencing and assembly.</title>
        <authorList>
            <person name="Kang H."/>
            <person name="Kim H."/>
            <person name="Joh K."/>
        </authorList>
    </citation>
    <scope>NUCLEOTIDE SEQUENCE [LARGE SCALE GENOMIC DNA]</scope>
    <source>
        <strain evidence="4 5">HME9299</strain>
    </source>
</reference>
<dbReference type="SMART" id="SM00487">
    <property type="entry name" value="DEXDc"/>
    <property type="match status" value="1"/>
</dbReference>
<protein>
    <submittedName>
        <fullName evidence="4">ATP-dependent helicase</fullName>
    </submittedName>
</protein>
<dbReference type="AlphaFoldDB" id="A0A6I4I7R1"/>
<dbReference type="InterPro" id="IPR000330">
    <property type="entry name" value="SNF2_N"/>
</dbReference>
<dbReference type="Pfam" id="PF00271">
    <property type="entry name" value="Helicase_C"/>
    <property type="match status" value="1"/>
</dbReference>
<dbReference type="GO" id="GO:0005524">
    <property type="term" value="F:ATP binding"/>
    <property type="evidence" value="ECO:0007669"/>
    <property type="project" value="InterPro"/>
</dbReference>
<keyword evidence="4" id="KW-0067">ATP-binding</keyword>
<dbReference type="SMART" id="SM00490">
    <property type="entry name" value="HELICc"/>
    <property type="match status" value="1"/>
</dbReference>
<dbReference type="InterPro" id="IPR014001">
    <property type="entry name" value="Helicase_ATP-bd"/>
</dbReference>
<feature type="domain" description="Helicase ATP-binding" evidence="2">
    <location>
        <begin position="678"/>
        <end position="837"/>
    </location>
</feature>
<dbReference type="PANTHER" id="PTHR10799">
    <property type="entry name" value="SNF2/RAD54 HELICASE FAMILY"/>
    <property type="match status" value="1"/>
</dbReference>
<dbReference type="RefSeq" id="WP_157541351.1">
    <property type="nucleotide sequence ID" value="NZ_WQLA01000003.1"/>
</dbReference>
<organism evidence="4 5">
    <name type="scientific">Mucilaginibacter aquatilis</name>
    <dbReference type="NCBI Taxonomy" id="1517760"/>
    <lineage>
        <taxon>Bacteria</taxon>
        <taxon>Pseudomonadati</taxon>
        <taxon>Bacteroidota</taxon>
        <taxon>Sphingobacteriia</taxon>
        <taxon>Sphingobacteriales</taxon>
        <taxon>Sphingobacteriaceae</taxon>
        <taxon>Mucilaginibacter</taxon>
    </lineage>
</organism>
<dbReference type="OrthoDB" id="9760715at2"/>
<dbReference type="CDD" id="cd18793">
    <property type="entry name" value="SF2_C_SNF"/>
    <property type="match status" value="1"/>
</dbReference>
<keyword evidence="5" id="KW-1185">Reference proteome</keyword>
<comment type="caution">
    <text evidence="4">The sequence shown here is derived from an EMBL/GenBank/DDBJ whole genome shotgun (WGS) entry which is preliminary data.</text>
</comment>
<evidence type="ECO:0000313" key="4">
    <source>
        <dbReference type="EMBL" id="MVN91220.1"/>
    </source>
</evidence>
<evidence type="ECO:0000259" key="2">
    <source>
        <dbReference type="PROSITE" id="PS51192"/>
    </source>
</evidence>
<dbReference type="PROSITE" id="PS51194">
    <property type="entry name" value="HELICASE_CTER"/>
    <property type="match status" value="1"/>
</dbReference>
<dbReference type="SUPFAM" id="SSF52540">
    <property type="entry name" value="P-loop containing nucleoside triphosphate hydrolases"/>
    <property type="match status" value="2"/>
</dbReference>
<sequence length="1126" mass="129208">MTNAGFNNEELPSSHTYVLNKSIGDLTDTVIAQHSTGGQYATVQPLQVDFLTVNRGIFSAMFNAALFPVVEVVKLDDGLHITCHCNQTGNRLCEHQASVVQYITHTNDLRLFFDDDLRNQHLKQKAIEFGLQNEPDLSLYFELIYKDGAAFVKPLQHGLYPVNLNSLSHMKQLLLPKQEVPLAHQNDNFQQRFIVFKQHKYYKHLMIDLCDAPLTKDAKIKNPVEAVNPLEQVWSTDDPLELKFFTALMRFQSAVNAKVDNATIQSLKAVVRNPLSLPCYLHNSEISEKLTANALMPVKVSRVKHNINIKVYIEGDFYRVSATLQLGSVVYALNELHITHDYFIQVPQNLYLVKDVQMLNIIAFFGRIEADLLIHHSRYNQLRSHVLSNLEESVNVSYTYLKPATQDQIAEQGFDKNPEMTIYLSDFGQHVMIFPVMLYGETEVPIRTKKEIHAQDSKGKYFQVKRNHDAEAHFMSLILRQHINFEEQLTDELQYFYLHKKYFLNADWLLNTFEKWTHSNINILGFSELSNNKLNANKVKVTVQVISGINWFNTIITAQYGKQRASLKHLHKAIRNKSKFVQLDDGTLGILPEEWMQKFAVWFNVGEVLEDVLLTPKTGFASIEQMYDASMLEANVIQEIRNYKSKFQEFKSIKQASIPVGLNATLRGYQQEGLNWLNFLDEFNFGGCLADDMGLGKTLQIIAFILLQRQKVANNVNLVVVPTSLVFNWQTEVSRFAPNLKLHTLYGANRRRSTAGFDEFDIILTTYGTLLSDVNYLKEFEFNYVILDESQNIKNPESQRYKAARLLKARNRIAVTGTPIENNTFDLYAQLSFACPGLLGSKQYFKEIYSTPIDQFKEGRRSVELQEKIKPFVLRRTKQEVAHELPEKTEMVVYCEMQTQQRKFYEAYEREFREYISAVTQEELPKNSMHVLRGLTRLRQICNSPLLISGDKLPGNESAKIEVLLEQIQSKASNHKILVFSQFVTMLNLIGKELDWCNIGYTKLTGSTKNRQAVVDEFQNNNDVRVFLVSLKAGGTGLNLTAADYVYLVDPWWNPAVENQAIDRAYRIGQQKHVVAVRLICTDTIEEKIAVLQETKLNLSEHLIGQDDGFFKSLNRDDLLGLLNHP</sequence>
<dbReference type="PROSITE" id="PS51192">
    <property type="entry name" value="HELICASE_ATP_BIND_1"/>
    <property type="match status" value="1"/>
</dbReference>
<dbReference type="InterPro" id="IPR038718">
    <property type="entry name" value="SNF2-like_sf"/>
</dbReference>
<accession>A0A6I4I7R1</accession>
<evidence type="ECO:0000256" key="1">
    <source>
        <dbReference type="ARBA" id="ARBA00022801"/>
    </source>
</evidence>
<keyword evidence="4" id="KW-0347">Helicase</keyword>
<dbReference type="InterPro" id="IPR001650">
    <property type="entry name" value="Helicase_C-like"/>
</dbReference>
<keyword evidence="1" id="KW-0378">Hydrolase</keyword>
<dbReference type="GO" id="GO:0004386">
    <property type="term" value="F:helicase activity"/>
    <property type="evidence" value="ECO:0007669"/>
    <property type="project" value="UniProtKB-KW"/>
</dbReference>
<dbReference type="Pfam" id="PF00176">
    <property type="entry name" value="SNF2-rel_dom"/>
    <property type="match status" value="1"/>
</dbReference>
<dbReference type="Proteomes" id="UP000434850">
    <property type="component" value="Unassembled WGS sequence"/>
</dbReference>
<dbReference type="InterPro" id="IPR027417">
    <property type="entry name" value="P-loop_NTPase"/>
</dbReference>
<dbReference type="Gene3D" id="3.40.50.300">
    <property type="entry name" value="P-loop containing nucleotide triphosphate hydrolases"/>
    <property type="match status" value="1"/>
</dbReference>
<name>A0A6I4I7R1_9SPHI</name>
<gene>
    <name evidence="4" type="ORF">GO816_08815</name>
</gene>